<dbReference type="SMART" id="SM00387">
    <property type="entry name" value="HATPase_c"/>
    <property type="match status" value="1"/>
</dbReference>
<comment type="subcellular location">
    <subcellularLocation>
        <location evidence="1">Cell membrane</location>
        <topology evidence="1">Multi-pass membrane protein</topology>
    </subcellularLocation>
</comment>
<evidence type="ECO:0000256" key="9">
    <source>
        <dbReference type="ARBA" id="ARBA00022989"/>
    </source>
</evidence>
<keyword evidence="4 13" id="KW-0808">Transferase</keyword>
<keyword evidence="14" id="KW-1185">Reference proteome</keyword>
<name>A0A564VIB7_9FIRM</name>
<proteinExistence type="predicted"/>
<keyword evidence="9" id="KW-1133">Transmembrane helix</keyword>
<dbReference type="PANTHER" id="PTHR34220">
    <property type="entry name" value="SENSOR HISTIDINE KINASE YPDA"/>
    <property type="match status" value="1"/>
</dbReference>
<evidence type="ECO:0000313" key="14">
    <source>
        <dbReference type="Proteomes" id="UP000408482"/>
    </source>
</evidence>
<protein>
    <submittedName>
        <fullName evidence="13">Sensor histidine kinase YpdA</fullName>
        <ecNumber evidence="13">2.7.13.3</ecNumber>
    </submittedName>
</protein>
<keyword evidence="11" id="KW-0472">Membrane</keyword>
<evidence type="ECO:0000259" key="12">
    <source>
        <dbReference type="PROSITE" id="PS50109"/>
    </source>
</evidence>
<dbReference type="PANTHER" id="PTHR34220:SF11">
    <property type="entry name" value="SENSOR PROTEIN KINASE HPTS"/>
    <property type="match status" value="1"/>
</dbReference>
<organism evidence="13 14">
    <name type="scientific">Blautia luti</name>
    <dbReference type="NCBI Taxonomy" id="89014"/>
    <lineage>
        <taxon>Bacteria</taxon>
        <taxon>Bacillati</taxon>
        <taxon>Bacillota</taxon>
        <taxon>Clostridia</taxon>
        <taxon>Lachnospirales</taxon>
        <taxon>Lachnospiraceae</taxon>
        <taxon>Blautia</taxon>
    </lineage>
</organism>
<dbReference type="Pfam" id="PF02518">
    <property type="entry name" value="HATPase_c"/>
    <property type="match status" value="1"/>
</dbReference>
<gene>
    <name evidence="13" type="primary">ypdA_4</name>
    <name evidence="13" type="ORF">RSSSTS7063_02388</name>
</gene>
<dbReference type="Gene3D" id="3.30.565.10">
    <property type="entry name" value="Histidine kinase-like ATPase, C-terminal domain"/>
    <property type="match status" value="1"/>
</dbReference>
<evidence type="ECO:0000256" key="7">
    <source>
        <dbReference type="ARBA" id="ARBA00022777"/>
    </source>
</evidence>
<dbReference type="EC" id="2.7.13.3" evidence="13"/>
<dbReference type="AlphaFoldDB" id="A0A564VIB7"/>
<dbReference type="InterPro" id="IPR005467">
    <property type="entry name" value="His_kinase_dom"/>
</dbReference>
<dbReference type="GO" id="GO:0005886">
    <property type="term" value="C:plasma membrane"/>
    <property type="evidence" value="ECO:0007669"/>
    <property type="project" value="UniProtKB-SubCell"/>
</dbReference>
<dbReference type="InterPro" id="IPR036890">
    <property type="entry name" value="HATPase_C_sf"/>
</dbReference>
<keyword evidence="2" id="KW-1003">Cell membrane</keyword>
<accession>A0A564VIB7</accession>
<evidence type="ECO:0000256" key="10">
    <source>
        <dbReference type="ARBA" id="ARBA00023012"/>
    </source>
</evidence>
<dbReference type="EMBL" id="CABHNW010000019">
    <property type="protein sequence ID" value="VUX32158.1"/>
    <property type="molecule type" value="Genomic_DNA"/>
</dbReference>
<evidence type="ECO:0000313" key="13">
    <source>
        <dbReference type="EMBL" id="VUX32158.1"/>
    </source>
</evidence>
<keyword evidence="3" id="KW-0597">Phosphoprotein</keyword>
<keyword evidence="6" id="KW-0547">Nucleotide-binding</keyword>
<evidence type="ECO:0000256" key="6">
    <source>
        <dbReference type="ARBA" id="ARBA00022741"/>
    </source>
</evidence>
<keyword evidence="5" id="KW-0812">Transmembrane</keyword>
<sequence>MSRFMTYIRFIKKLKQFHKDRNLENVLREDWSSCRELEEFCRDITSITEAGPEMRFQQKQAEYLALQNQINPHFLYNTLEAIRADALIAGVDQIADTTEALATFFRYTITDVERLVTLSDELENVEDYFTIQKFRFGDRMNLELELNDEELLSARMPRLVLQPLVENAVAHGLEEKTGEGTVKVVVESSRNVLYIYVKDDGVGMDTEQMEKLNEIFSAQNRTRKRFGDGRNRKGGIALPNVNSRIKLLFGEDYGLHVFSSEGMGTEIRMLLPLIYDDGEINLR</sequence>
<evidence type="ECO:0000256" key="1">
    <source>
        <dbReference type="ARBA" id="ARBA00004651"/>
    </source>
</evidence>
<evidence type="ECO:0000256" key="2">
    <source>
        <dbReference type="ARBA" id="ARBA00022475"/>
    </source>
</evidence>
<evidence type="ECO:0000256" key="5">
    <source>
        <dbReference type="ARBA" id="ARBA00022692"/>
    </source>
</evidence>
<evidence type="ECO:0000256" key="11">
    <source>
        <dbReference type="ARBA" id="ARBA00023136"/>
    </source>
</evidence>
<dbReference type="InterPro" id="IPR010559">
    <property type="entry name" value="Sig_transdc_His_kin_internal"/>
</dbReference>
<dbReference type="InterPro" id="IPR050640">
    <property type="entry name" value="Bact_2-comp_sensor_kinase"/>
</dbReference>
<keyword evidence="10" id="KW-0902">Two-component regulatory system</keyword>
<dbReference type="InterPro" id="IPR003594">
    <property type="entry name" value="HATPase_dom"/>
</dbReference>
<dbReference type="Proteomes" id="UP000408482">
    <property type="component" value="Unassembled WGS sequence"/>
</dbReference>
<dbReference type="GO" id="GO:0005524">
    <property type="term" value="F:ATP binding"/>
    <property type="evidence" value="ECO:0007669"/>
    <property type="project" value="UniProtKB-KW"/>
</dbReference>
<evidence type="ECO:0000256" key="8">
    <source>
        <dbReference type="ARBA" id="ARBA00022840"/>
    </source>
</evidence>
<dbReference type="PROSITE" id="PS50109">
    <property type="entry name" value="HIS_KIN"/>
    <property type="match status" value="1"/>
</dbReference>
<keyword evidence="8" id="KW-0067">ATP-binding</keyword>
<dbReference type="GO" id="GO:0000155">
    <property type="term" value="F:phosphorelay sensor kinase activity"/>
    <property type="evidence" value="ECO:0007669"/>
    <property type="project" value="InterPro"/>
</dbReference>
<dbReference type="SUPFAM" id="SSF55874">
    <property type="entry name" value="ATPase domain of HSP90 chaperone/DNA topoisomerase II/histidine kinase"/>
    <property type="match status" value="1"/>
</dbReference>
<evidence type="ECO:0000256" key="3">
    <source>
        <dbReference type="ARBA" id="ARBA00022553"/>
    </source>
</evidence>
<dbReference type="Pfam" id="PF06580">
    <property type="entry name" value="His_kinase"/>
    <property type="match status" value="1"/>
</dbReference>
<keyword evidence="7 13" id="KW-0418">Kinase</keyword>
<dbReference type="RefSeq" id="WP_144092727.1">
    <property type="nucleotide sequence ID" value="NZ_CABHMX010000015.1"/>
</dbReference>
<reference evidence="13 14" key="1">
    <citation type="submission" date="2019-07" db="EMBL/GenBank/DDBJ databases">
        <authorList>
            <person name="Hibberd C M."/>
            <person name="Gehrig L. J."/>
            <person name="Chang H.-W."/>
            <person name="Venkatesh S."/>
        </authorList>
    </citation>
    <scope>NUCLEOTIDE SEQUENCE [LARGE SCALE GENOMIC DNA]</scope>
    <source>
        <strain evidence="13">Blautia_luti_SSTS_Bg7063</strain>
    </source>
</reference>
<evidence type="ECO:0000256" key="4">
    <source>
        <dbReference type="ARBA" id="ARBA00022679"/>
    </source>
</evidence>
<feature type="domain" description="Histidine kinase" evidence="12">
    <location>
        <begin position="160"/>
        <end position="275"/>
    </location>
</feature>